<reference evidence="2" key="1">
    <citation type="journal article" date="2020" name="Stud. Mycol.">
        <title>101 Dothideomycetes genomes: a test case for predicting lifestyles and emergence of pathogens.</title>
        <authorList>
            <person name="Haridas S."/>
            <person name="Albert R."/>
            <person name="Binder M."/>
            <person name="Bloem J."/>
            <person name="Labutti K."/>
            <person name="Salamov A."/>
            <person name="Andreopoulos B."/>
            <person name="Baker S."/>
            <person name="Barry K."/>
            <person name="Bills G."/>
            <person name="Bluhm B."/>
            <person name="Cannon C."/>
            <person name="Castanera R."/>
            <person name="Culley D."/>
            <person name="Daum C."/>
            <person name="Ezra D."/>
            <person name="Gonzalez J."/>
            <person name="Henrissat B."/>
            <person name="Kuo A."/>
            <person name="Liang C."/>
            <person name="Lipzen A."/>
            <person name="Lutzoni F."/>
            <person name="Magnuson J."/>
            <person name="Mondo S."/>
            <person name="Nolan M."/>
            <person name="Ohm R."/>
            <person name="Pangilinan J."/>
            <person name="Park H.-J."/>
            <person name="Ramirez L."/>
            <person name="Alfaro M."/>
            <person name="Sun H."/>
            <person name="Tritt A."/>
            <person name="Yoshinaga Y."/>
            <person name="Zwiers L.-H."/>
            <person name="Turgeon B."/>
            <person name="Goodwin S."/>
            <person name="Spatafora J."/>
            <person name="Crous P."/>
            <person name="Grigoriev I."/>
        </authorList>
    </citation>
    <scope>NUCLEOTIDE SEQUENCE</scope>
    <source>
        <strain evidence="2">ATCC 36951</strain>
    </source>
</reference>
<evidence type="ECO:0000313" key="2">
    <source>
        <dbReference type="EMBL" id="KAF2160892.1"/>
    </source>
</evidence>
<evidence type="ECO:0000256" key="1">
    <source>
        <dbReference type="SAM" id="MobiDB-lite"/>
    </source>
</evidence>
<proteinExistence type="predicted"/>
<keyword evidence="3" id="KW-1185">Reference proteome</keyword>
<evidence type="ECO:0000313" key="3">
    <source>
        <dbReference type="Proteomes" id="UP000799537"/>
    </source>
</evidence>
<organism evidence="2 3">
    <name type="scientific">Zasmidium cellare ATCC 36951</name>
    <dbReference type="NCBI Taxonomy" id="1080233"/>
    <lineage>
        <taxon>Eukaryota</taxon>
        <taxon>Fungi</taxon>
        <taxon>Dikarya</taxon>
        <taxon>Ascomycota</taxon>
        <taxon>Pezizomycotina</taxon>
        <taxon>Dothideomycetes</taxon>
        <taxon>Dothideomycetidae</taxon>
        <taxon>Mycosphaerellales</taxon>
        <taxon>Mycosphaerellaceae</taxon>
        <taxon>Zasmidium</taxon>
    </lineage>
</organism>
<dbReference type="RefSeq" id="XP_033661781.1">
    <property type="nucleotide sequence ID" value="XM_033809178.1"/>
</dbReference>
<dbReference type="AlphaFoldDB" id="A0A6A6C4V5"/>
<dbReference type="GeneID" id="54562450"/>
<feature type="region of interest" description="Disordered" evidence="1">
    <location>
        <begin position="61"/>
        <end position="80"/>
    </location>
</feature>
<dbReference type="EMBL" id="ML993623">
    <property type="protein sequence ID" value="KAF2160892.1"/>
    <property type="molecule type" value="Genomic_DNA"/>
</dbReference>
<sequence>MPMHLVKPSVSSSALSQLINNFLVETYNGYPEAAQTLVVITHKDWSLYNDNEALLSPEEATKQGSKALTHGGGPMKVPSRPPWTETFDPPCLGQSPDKAAQSLLEANKAPGSLSRDYCIILDEQTLGDRSVLLVKTQCSPGERLPCEHGDSSIVVVRASFKEANGIIQSVSVGHGSLAEILWNQQHTKDRL</sequence>
<gene>
    <name evidence="2" type="ORF">M409DRAFT_28772</name>
</gene>
<dbReference type="Proteomes" id="UP000799537">
    <property type="component" value="Unassembled WGS sequence"/>
</dbReference>
<name>A0A6A6C4V5_ZASCE</name>
<dbReference type="OrthoDB" id="4483229at2759"/>
<accession>A0A6A6C4V5</accession>
<protein>
    <submittedName>
        <fullName evidence="2">Uncharacterized protein</fullName>
    </submittedName>
</protein>